<dbReference type="Pfam" id="PF01969">
    <property type="entry name" value="Ni_insertion"/>
    <property type="match status" value="1"/>
</dbReference>
<evidence type="ECO:0000313" key="3">
    <source>
        <dbReference type="EMBL" id="BBD73754.1"/>
    </source>
</evidence>
<keyword evidence="5" id="KW-1185">Reference proteome</keyword>
<dbReference type="HAMAP" id="MF_01074">
    <property type="entry name" value="LarC"/>
    <property type="match status" value="1"/>
</dbReference>
<dbReference type="GeneID" id="38667603"/>
<reference evidence="3" key="3">
    <citation type="journal article" date="2019" name="BMC Res. Notes">
        <title>Complete genome sequence of the Sulfodiicoccus acidiphilus strain HS-1T, the first crenarchaeon that lacks polB3, isolated from an acidic hot spring in Ohwaku-dani, Hakone, Japan.</title>
        <authorList>
            <person name="Sakai H.D."/>
            <person name="Kurosawa N."/>
        </authorList>
    </citation>
    <scope>NUCLEOTIDE SEQUENCE</scope>
    <source>
        <strain evidence="3">HS-1</strain>
    </source>
</reference>
<dbReference type="PANTHER" id="PTHR36566">
    <property type="entry name" value="NICKEL INSERTION PROTEIN-RELATED"/>
    <property type="match status" value="1"/>
</dbReference>
<dbReference type="PANTHER" id="PTHR36566:SF1">
    <property type="entry name" value="PYRIDINIUM-3,5-BISTHIOCARBOXYLIC ACID MONONUCLEOTIDE NICKEL INSERTION PROTEIN"/>
    <property type="match status" value="1"/>
</dbReference>
<dbReference type="OrthoDB" id="10691at2157"/>
<dbReference type="Proteomes" id="UP000276741">
    <property type="component" value="Chromosome"/>
</dbReference>
<reference evidence="4" key="1">
    <citation type="journal article" date="2014" name="Int. J. Syst. Evol. Microbiol.">
        <title>Complete genome sequence of Corynebacterium casei LMG S-19264T (=DSM 44701T), isolated from a smear-ripened cheese.</title>
        <authorList>
            <consortium name="US DOE Joint Genome Institute (JGI-PGF)"/>
            <person name="Walter F."/>
            <person name="Albersmeier A."/>
            <person name="Kalinowski J."/>
            <person name="Ruckert C."/>
        </authorList>
    </citation>
    <scope>NUCLEOTIDE SEQUENCE</scope>
    <source>
        <strain evidence="4">JCM 31740</strain>
    </source>
</reference>
<accession>A0A348B6F2</accession>
<reference evidence="4" key="4">
    <citation type="submission" date="2020-09" db="EMBL/GenBank/DDBJ databases">
        <authorList>
            <person name="Sun Q."/>
            <person name="Ohkuma M."/>
        </authorList>
    </citation>
    <scope>NUCLEOTIDE SEQUENCE</scope>
    <source>
        <strain evidence="4">JCM 31740</strain>
    </source>
</reference>
<dbReference type="KEGG" id="sacd:HS1genome_2143"/>
<dbReference type="EMBL" id="BMQS01000012">
    <property type="protein sequence ID" value="GGT98095.1"/>
    <property type="molecule type" value="Genomic_DNA"/>
</dbReference>
<dbReference type="Gene3D" id="3.10.20.300">
    <property type="entry name" value="mk0293 like domain"/>
    <property type="match status" value="1"/>
</dbReference>
<reference evidence="5" key="2">
    <citation type="submission" date="2018-04" db="EMBL/GenBank/DDBJ databases">
        <title>Complete genome sequence of Sulfodiicoccus acidiphilus strain HS-1.</title>
        <authorList>
            <person name="Sakai H.D."/>
            <person name="Kurosawa N."/>
        </authorList>
    </citation>
    <scope>NUCLEOTIDE SEQUENCE [LARGE SCALE GENOMIC DNA]</scope>
    <source>
        <strain evidence="5">HS-1</strain>
    </source>
</reference>
<comment type="similarity">
    <text evidence="2">Belongs to the LarC family.</text>
</comment>
<keyword evidence="2" id="KW-0456">Lyase</keyword>
<evidence type="ECO:0000313" key="5">
    <source>
        <dbReference type="Proteomes" id="UP000276741"/>
    </source>
</evidence>
<dbReference type="InterPro" id="IPR002822">
    <property type="entry name" value="Ni_insertion"/>
</dbReference>
<sequence length="409" mass="44232">MGRNLIVIDPSLAGASGDMFLGALSDLGAPQSIAQMVGDKISVEGGRNTKVLFKKVKKGEFLATKAEVFVERNEGPRTGNEMNELLRRVVLSLSLSERATKWSFKALNELLQVEGKLHGESVEEVDLHESGSLDTLIDIVGTSALLDSILGSEGEVICLPVALGGGHLTFSHGTVQVPAPATIEILKSRNAIVKGGPVEGELTTPTGASLLASLCENFTPFYPAMIPKAIGYGAGDKELPGVPNVLRLVWGEREGGLLEEEVVVLETDLDDCTGEELGYVLERLMTAGARDVAVIPETRKKGRPGHLLRVISDQLEFKRIAEMVLRETGTLGVRVLRTSRLVVPEREQVGVKVSVSGREFEVRVKVSKDFNGRTLRVKPEYEDVRKVASVTGLSIREVSELVLREFGES</sequence>
<evidence type="ECO:0000256" key="2">
    <source>
        <dbReference type="HAMAP-Rule" id="MF_01074"/>
    </source>
</evidence>
<keyword evidence="1 2" id="KW-0533">Nickel</keyword>
<proteinExistence type="inferred from homology"/>
<evidence type="ECO:0000313" key="4">
    <source>
        <dbReference type="EMBL" id="GGT98095.1"/>
    </source>
</evidence>
<name>A0A348B6F2_9CREN</name>
<gene>
    <name evidence="4" type="ORF">GCM10007116_14590</name>
    <name evidence="3" type="ORF">HS1genome_2143</name>
</gene>
<dbReference type="Gene3D" id="3.30.70.1380">
    <property type="entry name" value="Transcriptional regulatory protein pf0864 domain like"/>
    <property type="match status" value="1"/>
</dbReference>
<evidence type="ECO:0000256" key="1">
    <source>
        <dbReference type="ARBA" id="ARBA00022596"/>
    </source>
</evidence>
<dbReference type="GO" id="GO:0016151">
    <property type="term" value="F:nickel cation binding"/>
    <property type="evidence" value="ECO:0007669"/>
    <property type="project" value="UniProtKB-UniRule"/>
</dbReference>
<dbReference type="GO" id="GO:0016829">
    <property type="term" value="F:lyase activity"/>
    <property type="evidence" value="ECO:0007669"/>
    <property type="project" value="UniProtKB-UniRule"/>
</dbReference>
<dbReference type="AlphaFoldDB" id="A0A348B6F2"/>
<dbReference type="Proteomes" id="UP000616143">
    <property type="component" value="Unassembled WGS sequence"/>
</dbReference>
<organism evidence="3 5">
    <name type="scientific">Sulfodiicoccus acidiphilus</name>
    <dbReference type="NCBI Taxonomy" id="1670455"/>
    <lineage>
        <taxon>Archaea</taxon>
        <taxon>Thermoproteota</taxon>
        <taxon>Thermoprotei</taxon>
        <taxon>Sulfolobales</taxon>
        <taxon>Sulfolobaceae</taxon>
        <taxon>Sulfodiicoccus</taxon>
    </lineage>
</organism>
<dbReference type="RefSeq" id="WP_126451026.1">
    <property type="nucleotide sequence ID" value="NZ_AP018553.1"/>
</dbReference>
<dbReference type="EMBL" id="AP018553">
    <property type="protein sequence ID" value="BBD73754.1"/>
    <property type="molecule type" value="Genomic_DNA"/>
</dbReference>
<protein>
    <recommendedName>
        <fullName evidence="2">Putative nickel insertion protein</fullName>
    </recommendedName>
</protein>
<dbReference type="NCBIfam" id="TIGR00299">
    <property type="entry name" value="nickel pincer cofactor biosynthesis protein LarC"/>
    <property type="match status" value="1"/>
</dbReference>